<protein>
    <submittedName>
        <fullName evidence="2">Uncharacterized protein</fullName>
    </submittedName>
</protein>
<organism evidence="2 3">
    <name type="scientific">Microcoleus asticus IPMA8</name>
    <dbReference type="NCBI Taxonomy" id="2563858"/>
    <lineage>
        <taxon>Bacteria</taxon>
        <taxon>Bacillati</taxon>
        <taxon>Cyanobacteriota</taxon>
        <taxon>Cyanophyceae</taxon>
        <taxon>Oscillatoriophycideae</taxon>
        <taxon>Oscillatoriales</taxon>
        <taxon>Microcoleaceae</taxon>
        <taxon>Microcoleus</taxon>
        <taxon>Microcoleus asticus</taxon>
    </lineage>
</organism>
<proteinExistence type="predicted"/>
<comment type="caution">
    <text evidence="2">The sequence shown here is derived from an EMBL/GenBank/DDBJ whole genome shotgun (WGS) entry which is preliminary data.</text>
</comment>
<reference evidence="2 3" key="1">
    <citation type="journal article" date="2020" name="Sci. Rep.">
        <title>A novel cyanobacterial geosmin producer, revising GeoA distribution and dispersion patterns in Bacteria.</title>
        <authorList>
            <person name="Churro C."/>
            <person name="Semedo-Aguiar A.P."/>
            <person name="Silva A.D."/>
            <person name="Pereira-Leal J.B."/>
            <person name="Leite R.B."/>
        </authorList>
    </citation>
    <scope>NUCLEOTIDE SEQUENCE [LARGE SCALE GENOMIC DNA]</scope>
    <source>
        <strain evidence="2 3">IPMA8</strain>
    </source>
</reference>
<dbReference type="EMBL" id="SRRZ01000121">
    <property type="protein sequence ID" value="NQE37292.1"/>
    <property type="molecule type" value="Genomic_DNA"/>
</dbReference>
<evidence type="ECO:0000256" key="1">
    <source>
        <dbReference type="SAM" id="MobiDB-lite"/>
    </source>
</evidence>
<accession>A0ABX2D5S7</accession>
<feature type="region of interest" description="Disordered" evidence="1">
    <location>
        <begin position="151"/>
        <end position="172"/>
    </location>
</feature>
<name>A0ABX2D5S7_9CYAN</name>
<feature type="compositionally biased region" description="Polar residues" evidence="1">
    <location>
        <begin position="155"/>
        <end position="171"/>
    </location>
</feature>
<keyword evidence="3" id="KW-1185">Reference proteome</keyword>
<sequence length="898" mass="101616">MPTDYELNYSWVDESLGQIKTTAILSVWDCVTKQWSNTPKVTLRNTLLSGWHQDCGRERFCIGEIPEDTKNASLLDPFVPNKNDRYTLDLASNSRNHGRFTFNLAPIGSNYYGTKGSEQWKRIIYGSIMHTGCKLLVGREFNFIIVDDTRKDAQGNPQDDPTNGRHWNSGDSHGKASKNFMRILGTGDVHLPNDEGIPLQFRIASFKKWVAKGTIAYNSELDDSGYDLVIPWSSLKGNKPALGNYREKLLCGLVFEAEKRTAKAGWMLFQWFKFETLEQDKIISRLTEKCQKLVAATNSIQALAKELRIHQVEAEQEREQGDSIQSEAEYVNTAMEIIKYDIKGRLLLHPYITGKIAERLQAVWLNLAKAAGVRFWSLMSQPDEYFKRYEITDKNDKTTFIEKVFCAPRMAPGEYIVFCNPMRHWGDCQLWINRIEGTYARGTNLMAASTKLMLSLGRDFDGDFVQLIASDQYPALRDAIANFDKPPEVDKLPKMALTGTLQEVAINSMNDITGVVASLLGRARAAGVEGIVLNIPPGGMQTEPKEMAIINFLSQELQIAVDSLKSAYPNNDVGLKAVTDYLNGLGDAGKIPWLKDFKEKDTFLIRPCAVANDAIDTISRLVKVVNSYWRPAQLETNIDINSFHNALFVDVEVAQEQMDFAFEQRKGYGSEMGAAIKWKEQNEGDTTKLREVSAKYQALKNSAIEQFADVQGQAYTEKSWAAAYWRAVHFKATELSTGSLVFNLFREEIVTELQENPDTLPYFNVFNVHKQEPNVWSRGEWTGQNVLIRIVQRMKPATGQQAARMELAIDMRYPDSTKNIGYFPLGWVGEKYRSKVAIGETREMRIYTDGKYMDEAGRTITKTVRLFNQSLSQEQIDFLNGKMPAGLYSPEDFGLPPN</sequence>
<dbReference type="Proteomes" id="UP000702425">
    <property type="component" value="Unassembled WGS sequence"/>
</dbReference>
<gene>
    <name evidence="2" type="ORF">E5S67_05061</name>
</gene>
<evidence type="ECO:0000313" key="3">
    <source>
        <dbReference type="Proteomes" id="UP000702425"/>
    </source>
</evidence>
<dbReference type="RefSeq" id="WP_172191210.1">
    <property type="nucleotide sequence ID" value="NZ_CAWPPK010000026.1"/>
</dbReference>
<evidence type="ECO:0000313" key="2">
    <source>
        <dbReference type="EMBL" id="NQE37292.1"/>
    </source>
</evidence>